<protein>
    <recommendedName>
        <fullName evidence="3">SWIM-type domain-containing protein</fullName>
    </recommendedName>
</protein>
<dbReference type="AlphaFoldDB" id="A0AAE9EM86"/>
<name>A0AAE9EM86_CAEBR</name>
<organism evidence="1 2">
    <name type="scientific">Caenorhabditis briggsae</name>
    <dbReference type="NCBI Taxonomy" id="6238"/>
    <lineage>
        <taxon>Eukaryota</taxon>
        <taxon>Metazoa</taxon>
        <taxon>Ecdysozoa</taxon>
        <taxon>Nematoda</taxon>
        <taxon>Chromadorea</taxon>
        <taxon>Rhabditida</taxon>
        <taxon>Rhabditina</taxon>
        <taxon>Rhabditomorpha</taxon>
        <taxon>Rhabditoidea</taxon>
        <taxon>Rhabditidae</taxon>
        <taxon>Peloderinae</taxon>
        <taxon>Caenorhabditis</taxon>
    </lineage>
</organism>
<dbReference type="Proteomes" id="UP000829354">
    <property type="component" value="Chromosome III"/>
</dbReference>
<evidence type="ECO:0000313" key="2">
    <source>
        <dbReference type="Proteomes" id="UP000829354"/>
    </source>
</evidence>
<gene>
    <name evidence="1" type="ORF">L5515_005010</name>
</gene>
<evidence type="ECO:0008006" key="3">
    <source>
        <dbReference type="Google" id="ProtNLM"/>
    </source>
</evidence>
<sequence>MLMSLQKFATFLKETFDKLQIPSQPRHIPCIVLDGELALENYPTILNATAIRCDLHVMSLLRYEHGGKRAVEIAKPYLFGKIMNGKWKTGLLGVFDELTFDRRLKCFESRIDPKIVDWIEKNKKMLLESCSAIAKLTAGHIHQFSTNNANENFNGIIKATVETSASPYRNVCQSQNFAIDASEYVYFARDLDGLSVDDRIIAYSTSGLSSPCTLALNPPLRLAERFDLQKLYQEESNCVNLQFQYELDDTYHLLDTKKNGRDKFIHVGLKNGNVECWNCGSTLPDFLCCHVLASAKWIIFCVYSFSNMLYTIVFFRCQFIDIVSEKVIRSLQKASP</sequence>
<dbReference type="EMBL" id="CP092622">
    <property type="protein sequence ID" value="UMM25031.1"/>
    <property type="molecule type" value="Genomic_DNA"/>
</dbReference>
<accession>A0AAE9EM86</accession>
<proteinExistence type="predicted"/>
<evidence type="ECO:0000313" key="1">
    <source>
        <dbReference type="EMBL" id="UMM25031.1"/>
    </source>
</evidence>
<reference evidence="1 2" key="1">
    <citation type="submission" date="2022-04" db="EMBL/GenBank/DDBJ databases">
        <title>Chromosome-level reference genomes for two strains of Caenorhabditis briggsae: an improved platform for comparative genomics.</title>
        <authorList>
            <person name="Stevens L."/>
            <person name="Andersen E."/>
        </authorList>
    </citation>
    <scope>NUCLEOTIDE SEQUENCE [LARGE SCALE GENOMIC DNA]</scope>
    <source>
        <strain evidence="1">VX34</strain>
        <tissue evidence="1">Whole-organism</tissue>
    </source>
</reference>
<keyword evidence="2" id="KW-1185">Reference proteome</keyword>